<feature type="domain" description="C2" evidence="22">
    <location>
        <begin position="1"/>
        <end position="118"/>
    </location>
</feature>
<evidence type="ECO:0000256" key="19">
    <source>
        <dbReference type="PIRSR" id="PIRSR000551-51"/>
    </source>
</evidence>
<dbReference type="Proteomes" id="UP000646548">
    <property type="component" value="Unassembled WGS sequence"/>
</dbReference>
<dbReference type="GO" id="GO:0030154">
    <property type="term" value="P:cell differentiation"/>
    <property type="evidence" value="ECO:0007669"/>
    <property type="project" value="UniProtKB-KW"/>
</dbReference>
<dbReference type="InterPro" id="IPR046349">
    <property type="entry name" value="C1-like_sf"/>
</dbReference>
<keyword evidence="10" id="KW-0863">Zinc-finger</keyword>
<evidence type="ECO:0000256" key="4">
    <source>
        <dbReference type="ARBA" id="ARBA00022527"/>
    </source>
</evidence>
<gene>
    <name evidence="26" type="ORF">FQA47_024103</name>
</gene>
<protein>
    <recommendedName>
        <fullName evidence="17">Protein kinase C</fullName>
        <ecNumber evidence="17">2.7.11.13</ecNumber>
    </recommendedName>
</protein>
<keyword evidence="13" id="KW-0862">Zinc</keyword>
<dbReference type="Gene3D" id="3.30.200.20">
    <property type="entry name" value="Phosphorylase Kinase, domain 1"/>
    <property type="match status" value="1"/>
</dbReference>
<keyword evidence="28" id="KW-1185">Reference proteome</keyword>
<evidence type="ECO:0000256" key="9">
    <source>
        <dbReference type="ARBA" id="ARBA00022741"/>
    </source>
</evidence>
<dbReference type="PROSITE" id="PS00107">
    <property type="entry name" value="PROTEIN_KINASE_ATP"/>
    <property type="match status" value="1"/>
</dbReference>
<dbReference type="AlphaFoldDB" id="A0A3B3D6P0"/>
<evidence type="ECO:0000313" key="26">
    <source>
        <dbReference type="EMBL" id="KAF6732936.1"/>
    </source>
</evidence>
<organism evidence="27 28">
    <name type="scientific">Oryzias melastigma</name>
    <name type="common">Marine medaka</name>
    <dbReference type="NCBI Taxonomy" id="30732"/>
    <lineage>
        <taxon>Eukaryota</taxon>
        <taxon>Metazoa</taxon>
        <taxon>Chordata</taxon>
        <taxon>Craniata</taxon>
        <taxon>Vertebrata</taxon>
        <taxon>Euteleostomi</taxon>
        <taxon>Actinopterygii</taxon>
        <taxon>Neopterygii</taxon>
        <taxon>Teleostei</taxon>
        <taxon>Neoteleostei</taxon>
        <taxon>Acanthomorphata</taxon>
        <taxon>Ovalentaria</taxon>
        <taxon>Atherinomorphae</taxon>
        <taxon>Beloniformes</taxon>
        <taxon>Adrianichthyidae</taxon>
        <taxon>Oryziinae</taxon>
        <taxon>Oryzias</taxon>
    </lineage>
</organism>
<dbReference type="Ensembl" id="ENSOMET00000006952.1">
    <property type="protein sequence ID" value="ENSOMEP00000025506.1"/>
    <property type="gene ID" value="ENSOMEG00000006785.1"/>
</dbReference>
<evidence type="ECO:0000256" key="2">
    <source>
        <dbReference type="ARBA" id="ARBA00005490"/>
    </source>
</evidence>
<comment type="similarity">
    <text evidence="2 17">Belongs to the protein kinase superfamily. AGC Ser/Thr protein kinase family. PKC subfamily.</text>
</comment>
<keyword evidence="5" id="KW-0597">Phosphoprotein</keyword>
<dbReference type="Pfam" id="PF00433">
    <property type="entry name" value="Pkinase_C"/>
    <property type="match status" value="1"/>
</dbReference>
<dbReference type="Pfam" id="PF00069">
    <property type="entry name" value="Pkinase"/>
    <property type="match status" value="1"/>
</dbReference>
<evidence type="ECO:0000256" key="14">
    <source>
        <dbReference type="ARBA" id="ARBA00022840"/>
    </source>
</evidence>
<dbReference type="SUPFAM" id="SSF57889">
    <property type="entry name" value="Cysteine-rich domain"/>
    <property type="match status" value="2"/>
</dbReference>
<dbReference type="PROSITE" id="PS51285">
    <property type="entry name" value="AGC_KINASE_CTER"/>
    <property type="match status" value="1"/>
</dbReference>
<dbReference type="SMART" id="SM00109">
    <property type="entry name" value="C1"/>
    <property type="match status" value="2"/>
</dbReference>
<evidence type="ECO:0000259" key="25">
    <source>
        <dbReference type="PROSITE" id="PS51285"/>
    </source>
</evidence>
<feature type="compositionally biased region" description="Low complexity" evidence="21">
    <location>
        <begin position="339"/>
        <end position="348"/>
    </location>
</feature>
<evidence type="ECO:0000256" key="18">
    <source>
        <dbReference type="PIRSR" id="PIRSR000551-50"/>
    </source>
</evidence>
<dbReference type="InterPro" id="IPR017892">
    <property type="entry name" value="Pkinase_C"/>
</dbReference>
<evidence type="ECO:0000256" key="12">
    <source>
        <dbReference type="ARBA" id="ARBA00022782"/>
    </source>
</evidence>
<dbReference type="SUPFAM" id="SSF56112">
    <property type="entry name" value="Protein kinase-like (PK-like)"/>
    <property type="match status" value="1"/>
</dbReference>
<evidence type="ECO:0000256" key="11">
    <source>
        <dbReference type="ARBA" id="ARBA00022777"/>
    </source>
</evidence>
<dbReference type="FunFam" id="3.30.60.20:FF:000024">
    <property type="entry name" value="Protein kinase C epsilon"/>
    <property type="match status" value="1"/>
</dbReference>
<dbReference type="PROSITE" id="PS50004">
    <property type="entry name" value="C2"/>
    <property type="match status" value="1"/>
</dbReference>
<evidence type="ECO:0000256" key="7">
    <source>
        <dbReference type="ARBA" id="ARBA00022723"/>
    </source>
</evidence>
<dbReference type="EC" id="2.7.11.13" evidence="17"/>
<keyword evidence="3" id="KW-0963">Cytoplasm</keyword>
<evidence type="ECO:0000256" key="17">
    <source>
        <dbReference type="PIRNR" id="PIRNR000551"/>
    </source>
</evidence>
<keyword evidence="7" id="KW-0479">Metal-binding</keyword>
<dbReference type="SMART" id="SM00220">
    <property type="entry name" value="S_TKc"/>
    <property type="match status" value="1"/>
</dbReference>
<dbReference type="InterPro" id="IPR020454">
    <property type="entry name" value="DAG/PE-bd"/>
</dbReference>
<dbReference type="PaxDb" id="30732-ENSOMEP00000025506"/>
<dbReference type="Gene3D" id="2.60.40.150">
    <property type="entry name" value="C2 domain"/>
    <property type="match status" value="1"/>
</dbReference>
<evidence type="ECO:0000256" key="5">
    <source>
        <dbReference type="ARBA" id="ARBA00022553"/>
    </source>
</evidence>
<dbReference type="EMBL" id="WKFB01000177">
    <property type="protein sequence ID" value="KAF6732936.1"/>
    <property type="molecule type" value="Genomic_DNA"/>
</dbReference>
<evidence type="ECO:0000256" key="10">
    <source>
        <dbReference type="ARBA" id="ARBA00022771"/>
    </source>
</evidence>
<feature type="region of interest" description="Disordered" evidence="21">
    <location>
        <begin position="320"/>
        <end position="349"/>
    </location>
</feature>
<evidence type="ECO:0000256" key="21">
    <source>
        <dbReference type="SAM" id="MobiDB-lite"/>
    </source>
</evidence>
<dbReference type="InterPro" id="IPR008271">
    <property type="entry name" value="Ser/Thr_kinase_AS"/>
</dbReference>
<dbReference type="Gene3D" id="1.10.510.10">
    <property type="entry name" value="Transferase(Phosphotransferase) domain 1"/>
    <property type="match status" value="1"/>
</dbReference>
<feature type="domain" description="Phorbol-ester/DAG-type" evidence="24">
    <location>
        <begin position="240"/>
        <end position="290"/>
    </location>
</feature>
<dbReference type="PROSITE" id="PS50081">
    <property type="entry name" value="ZF_DAG_PE_2"/>
    <property type="match status" value="2"/>
</dbReference>
<dbReference type="InterPro" id="IPR000961">
    <property type="entry name" value="AGC-kinase_C"/>
</dbReference>
<dbReference type="FunFam" id="2.60.40.150:FF:000056">
    <property type="entry name" value="Protein kinase C epsilon"/>
    <property type="match status" value="1"/>
</dbReference>
<dbReference type="CDD" id="cd04014">
    <property type="entry name" value="C2_PKC_epsilon"/>
    <property type="match status" value="1"/>
</dbReference>
<dbReference type="InterPro" id="IPR011009">
    <property type="entry name" value="Kinase-like_dom_sf"/>
</dbReference>
<feature type="binding site" evidence="19 20">
    <location>
        <position position="388"/>
    </location>
    <ligand>
        <name>ATP</name>
        <dbReference type="ChEBI" id="CHEBI:30616"/>
    </ligand>
</feature>
<evidence type="ECO:0000256" key="20">
    <source>
        <dbReference type="PROSITE-ProRule" id="PRU10141"/>
    </source>
</evidence>
<evidence type="ECO:0000256" key="3">
    <source>
        <dbReference type="ARBA" id="ARBA00022490"/>
    </source>
</evidence>
<feature type="domain" description="AGC-kinase C-terminal" evidence="25">
    <location>
        <begin position="620"/>
        <end position="689"/>
    </location>
</feature>
<dbReference type="PIRSF" id="PIRSF000551">
    <property type="entry name" value="PKC_delta"/>
    <property type="match status" value="1"/>
</dbReference>
<evidence type="ECO:0000313" key="27">
    <source>
        <dbReference type="Ensembl" id="ENSOMEP00000025506.1"/>
    </source>
</evidence>
<feature type="compositionally biased region" description="Basic and acidic residues" evidence="21">
    <location>
        <begin position="327"/>
        <end position="338"/>
    </location>
</feature>
<dbReference type="PROSITE" id="PS00108">
    <property type="entry name" value="PROTEIN_KINASE_ST"/>
    <property type="match status" value="1"/>
</dbReference>
<comment type="subcellular location">
    <subcellularLocation>
        <location evidence="1">Cytoplasm</location>
    </subcellularLocation>
</comment>
<dbReference type="Pfam" id="PF00130">
    <property type="entry name" value="C1_1"/>
    <property type="match status" value="2"/>
</dbReference>
<dbReference type="OMA" id="MTKNPNM"/>
<dbReference type="STRING" id="30732.ENSOMEP00000025506"/>
<dbReference type="PROSITE" id="PS00479">
    <property type="entry name" value="ZF_DAG_PE_1"/>
    <property type="match status" value="1"/>
</dbReference>
<sequence length="689" mass="78097">MKFNGYLKLRIGEALDLKPTTVSTRHSVIFNKAPTALDPYMVVKVDEYKIGQTHTKQKTNQPTYNEEFCMNVNDGKQIELAVFHDTPIGYDDFVANCIIQFEDLIKTINSGENFEEWMDLEPEGKVYVTITLNGSFTDDDAVITVKTPKQFTRARQGAVRRRIHQVNGHKFMSTFLRQPTFCFHCKEFIWGVFGKQGYQCQICTCVVHKRCHQLVVTVCPRMKKTAKDQPITQGFSINVPHKFNHHNYKSPTFCDHCGSLLWGIVRQGLHCKICKMNVHIRCQGNVAPNCGVNSVELANTLAQMGLQAGGLSKRNTIVKNATNSQSEQKRAASDRRESTASTASTESRQQMPRLGISDFTFLQVLGKGSFGKVMLAKLNGKERVFAVKVLKKDIILQDDDVECTMTEKRVLSLARCHPYLTELYCCFQTPDRLFFVMEFVNGGDLMFHIQKSRKFDEPRARFYTAEITSALMFLHSKGIIYRDLKLDNVLLDKDGHCKLADFGMCKENIFEGAATGTFCGTPDYIAPEILQEMMYGPSVDWWALGVLLYEMLSGHAPFEAENEDDLFESILNEEIVYASWLSTEAVNILKALLTKNPARRLGCVPAEGGESAVTSHVFFTGIDWEKLNNREMEPPFKPRIKTPEDVNNFDPDFTQEEPTLTPIDGPVIPSVNQEEFRNFSFTSPELLEI</sequence>
<name>A0A3B3D6P0_ORYME</name>
<dbReference type="PROSITE" id="PS50011">
    <property type="entry name" value="PROTEIN_KINASE_DOM"/>
    <property type="match status" value="1"/>
</dbReference>
<reference evidence="27" key="1">
    <citation type="submission" date="2025-05" db="UniProtKB">
        <authorList>
            <consortium name="Ensembl"/>
        </authorList>
    </citation>
    <scope>IDENTIFICATION</scope>
</reference>
<evidence type="ECO:0000256" key="6">
    <source>
        <dbReference type="ARBA" id="ARBA00022679"/>
    </source>
</evidence>
<keyword evidence="6 17" id="KW-0808">Transferase</keyword>
<evidence type="ECO:0000256" key="1">
    <source>
        <dbReference type="ARBA" id="ARBA00004496"/>
    </source>
</evidence>
<dbReference type="OrthoDB" id="63267at2759"/>
<dbReference type="GO" id="GO:0004697">
    <property type="term" value="F:diacylglycerol-dependent serine/threonine kinase activity"/>
    <property type="evidence" value="ECO:0007669"/>
    <property type="project" value="UniProtKB-EC"/>
</dbReference>
<dbReference type="SMART" id="SM00133">
    <property type="entry name" value="S_TK_X"/>
    <property type="match status" value="1"/>
</dbReference>
<evidence type="ECO:0000259" key="22">
    <source>
        <dbReference type="PROSITE" id="PS50004"/>
    </source>
</evidence>
<dbReference type="PANTHER" id="PTHR24351">
    <property type="entry name" value="RIBOSOMAL PROTEIN S6 KINASE"/>
    <property type="match status" value="1"/>
</dbReference>
<dbReference type="InterPro" id="IPR002219">
    <property type="entry name" value="PKC_DAG/PE"/>
</dbReference>
<keyword evidence="4 17" id="KW-0723">Serine/threonine-protein kinase</keyword>
<dbReference type="FunFam" id="3.30.60.20:FF:000003">
    <property type="entry name" value="Protein kinase C delta"/>
    <property type="match status" value="1"/>
</dbReference>
<dbReference type="CDD" id="cd20838">
    <property type="entry name" value="C1_nPKC_epsilon-like_rpt2"/>
    <property type="match status" value="1"/>
</dbReference>
<evidence type="ECO:0000256" key="15">
    <source>
        <dbReference type="ARBA" id="ARBA00047272"/>
    </source>
</evidence>
<comment type="catalytic activity">
    <reaction evidence="16">
        <text>L-seryl-[protein] + ATP = O-phospho-L-seryl-[protein] + ADP + H(+)</text>
        <dbReference type="Rhea" id="RHEA:17989"/>
        <dbReference type="Rhea" id="RHEA-COMP:9863"/>
        <dbReference type="Rhea" id="RHEA-COMP:11604"/>
        <dbReference type="ChEBI" id="CHEBI:15378"/>
        <dbReference type="ChEBI" id="CHEBI:29999"/>
        <dbReference type="ChEBI" id="CHEBI:30616"/>
        <dbReference type="ChEBI" id="CHEBI:83421"/>
        <dbReference type="ChEBI" id="CHEBI:456216"/>
        <dbReference type="EC" id="2.7.11.13"/>
    </reaction>
</comment>
<dbReference type="Proteomes" id="UP000261560">
    <property type="component" value="Unplaced"/>
</dbReference>
<keyword evidence="12" id="KW-0221">Differentiation</keyword>
<dbReference type="PRINTS" id="PR00008">
    <property type="entry name" value="DAGPEDOMAIN"/>
</dbReference>
<keyword evidence="14 17" id="KW-0067">ATP-binding</keyword>
<dbReference type="Pfam" id="PF00168">
    <property type="entry name" value="C2"/>
    <property type="match status" value="1"/>
</dbReference>
<evidence type="ECO:0000256" key="8">
    <source>
        <dbReference type="ARBA" id="ARBA00022737"/>
    </source>
</evidence>
<evidence type="ECO:0000259" key="23">
    <source>
        <dbReference type="PROSITE" id="PS50011"/>
    </source>
</evidence>
<reference evidence="26" key="2">
    <citation type="journal article" name="BMC Genomics">
        <title>Long-read sequencing and de novo genome assembly of marine medaka (Oryzias melastigma).</title>
        <authorList>
            <person name="Liang P."/>
            <person name="Saqib H.S.A."/>
            <person name="Ni X."/>
            <person name="Shen Y."/>
        </authorList>
    </citation>
    <scope>NUCLEOTIDE SEQUENCE</scope>
    <source>
        <strain evidence="26">Bigg-433</strain>
    </source>
</reference>
<keyword evidence="11 17" id="KW-0418">Kinase</keyword>
<dbReference type="InterPro" id="IPR000008">
    <property type="entry name" value="C2_dom"/>
</dbReference>
<dbReference type="Gene3D" id="3.30.60.20">
    <property type="match status" value="2"/>
</dbReference>
<evidence type="ECO:0000259" key="24">
    <source>
        <dbReference type="PROSITE" id="PS50081"/>
    </source>
</evidence>
<evidence type="ECO:0000256" key="13">
    <source>
        <dbReference type="ARBA" id="ARBA00022833"/>
    </source>
</evidence>
<feature type="binding site" evidence="19">
    <location>
        <begin position="365"/>
        <end position="373"/>
    </location>
    <ligand>
        <name>ATP</name>
        <dbReference type="ChEBI" id="CHEBI:30616"/>
    </ligand>
</feature>
<evidence type="ECO:0000256" key="16">
    <source>
        <dbReference type="ARBA" id="ARBA00047470"/>
    </source>
</evidence>
<dbReference type="GeneTree" id="ENSGT00940000158220"/>
<comment type="catalytic activity">
    <reaction evidence="15 17">
        <text>L-threonyl-[protein] + ATP = O-phospho-L-threonyl-[protein] + ADP + H(+)</text>
        <dbReference type="Rhea" id="RHEA:46608"/>
        <dbReference type="Rhea" id="RHEA-COMP:11060"/>
        <dbReference type="Rhea" id="RHEA-COMP:11605"/>
        <dbReference type="ChEBI" id="CHEBI:15378"/>
        <dbReference type="ChEBI" id="CHEBI:30013"/>
        <dbReference type="ChEBI" id="CHEBI:30616"/>
        <dbReference type="ChEBI" id="CHEBI:61977"/>
        <dbReference type="ChEBI" id="CHEBI:456216"/>
        <dbReference type="EC" id="2.7.11.13"/>
    </reaction>
</comment>
<accession>A0A3B3D6P0</accession>
<keyword evidence="8" id="KW-0677">Repeat</keyword>
<dbReference type="SMART" id="SM00239">
    <property type="entry name" value="C2"/>
    <property type="match status" value="1"/>
</dbReference>
<feature type="domain" description="Phorbol-ester/DAG-type" evidence="24">
    <location>
        <begin position="168"/>
        <end position="219"/>
    </location>
</feature>
<feature type="domain" description="Protein kinase" evidence="23">
    <location>
        <begin position="359"/>
        <end position="619"/>
    </location>
</feature>
<dbReference type="GO" id="GO:0008270">
    <property type="term" value="F:zinc ion binding"/>
    <property type="evidence" value="ECO:0007669"/>
    <property type="project" value="UniProtKB-KW"/>
</dbReference>
<dbReference type="FunFam" id="1.10.510.10:FF:000126">
    <property type="entry name" value="Protein kinase C epsilon"/>
    <property type="match status" value="1"/>
</dbReference>
<dbReference type="InterPro" id="IPR035892">
    <property type="entry name" value="C2_domain_sf"/>
</dbReference>
<dbReference type="InterPro" id="IPR000719">
    <property type="entry name" value="Prot_kinase_dom"/>
</dbReference>
<dbReference type="InterPro" id="IPR014376">
    <property type="entry name" value="Prot_kin_PKC_delta"/>
</dbReference>
<dbReference type="SUPFAM" id="SSF49562">
    <property type="entry name" value="C2 domain (Calcium/lipid-binding domain, CaLB)"/>
    <property type="match status" value="1"/>
</dbReference>
<dbReference type="FunFam" id="3.30.200.20:FF:000080">
    <property type="entry name" value="Protein kinase C"/>
    <property type="match status" value="1"/>
</dbReference>
<feature type="active site" description="Proton acceptor" evidence="18">
    <location>
        <position position="483"/>
    </location>
</feature>
<dbReference type="InterPro" id="IPR017441">
    <property type="entry name" value="Protein_kinase_ATP_BS"/>
</dbReference>
<dbReference type="GO" id="GO:0005524">
    <property type="term" value="F:ATP binding"/>
    <property type="evidence" value="ECO:0007669"/>
    <property type="project" value="UniProtKB-UniRule"/>
</dbReference>
<dbReference type="CDD" id="cd20835">
    <property type="entry name" value="C1_nPKC_epsilon-like_rpt1"/>
    <property type="match status" value="1"/>
</dbReference>
<evidence type="ECO:0000313" key="28">
    <source>
        <dbReference type="Proteomes" id="UP000261560"/>
    </source>
</evidence>
<proteinExistence type="inferred from homology"/>
<dbReference type="GO" id="GO:0005737">
    <property type="term" value="C:cytoplasm"/>
    <property type="evidence" value="ECO:0007669"/>
    <property type="project" value="UniProtKB-SubCell"/>
</dbReference>
<keyword evidence="9 17" id="KW-0547">Nucleotide-binding</keyword>